<dbReference type="EMBL" id="ML211393">
    <property type="protein sequence ID" value="TFK83441.1"/>
    <property type="molecule type" value="Genomic_DNA"/>
</dbReference>
<accession>A0A5C3P1T0</accession>
<evidence type="ECO:0008006" key="8">
    <source>
        <dbReference type="Google" id="ProtNLM"/>
    </source>
</evidence>
<keyword evidence="2" id="KW-0378">Hydrolase</keyword>
<dbReference type="SUPFAM" id="SSF47807">
    <property type="entry name" value="5' to 3' exonuclease, C-terminal subdomain"/>
    <property type="match status" value="1"/>
</dbReference>
<evidence type="ECO:0000256" key="2">
    <source>
        <dbReference type="ARBA" id="ARBA00022801"/>
    </source>
</evidence>
<gene>
    <name evidence="6" type="ORF">K466DRAFT_665841</name>
</gene>
<feature type="compositionally biased region" description="Low complexity" evidence="3">
    <location>
        <begin position="628"/>
        <end position="645"/>
    </location>
</feature>
<dbReference type="Pfam" id="PF00867">
    <property type="entry name" value="XPG_I"/>
    <property type="match status" value="1"/>
</dbReference>
<feature type="domain" description="XPG N-terminal" evidence="5">
    <location>
        <begin position="1"/>
        <end position="106"/>
    </location>
</feature>
<keyword evidence="7" id="KW-1185">Reference proteome</keyword>
<dbReference type="PRINTS" id="PR00853">
    <property type="entry name" value="XPGRADSUPER"/>
</dbReference>
<dbReference type="InterPro" id="IPR006086">
    <property type="entry name" value="XPG-I_dom"/>
</dbReference>
<dbReference type="PANTHER" id="PTHR11081">
    <property type="entry name" value="FLAP ENDONUCLEASE FAMILY MEMBER"/>
    <property type="match status" value="1"/>
</dbReference>
<dbReference type="PANTHER" id="PTHR11081:SF75">
    <property type="entry name" value="ENDONUCLEASE, PUTATIVE (AFU_ORTHOLOGUE AFUA_3G13260)-RELATED"/>
    <property type="match status" value="1"/>
</dbReference>
<dbReference type="Proteomes" id="UP000308197">
    <property type="component" value="Unassembled WGS sequence"/>
</dbReference>
<dbReference type="InterPro" id="IPR006084">
    <property type="entry name" value="XPG/Rad2"/>
</dbReference>
<dbReference type="CDD" id="cd09870">
    <property type="entry name" value="PIN_YEN1"/>
    <property type="match status" value="1"/>
</dbReference>
<organism evidence="6 7">
    <name type="scientific">Polyporus arcularius HHB13444</name>
    <dbReference type="NCBI Taxonomy" id="1314778"/>
    <lineage>
        <taxon>Eukaryota</taxon>
        <taxon>Fungi</taxon>
        <taxon>Dikarya</taxon>
        <taxon>Basidiomycota</taxon>
        <taxon>Agaricomycotina</taxon>
        <taxon>Agaricomycetes</taxon>
        <taxon>Polyporales</taxon>
        <taxon>Polyporaceae</taxon>
        <taxon>Polyporus</taxon>
    </lineage>
</organism>
<dbReference type="InParanoid" id="A0A5C3P1T0"/>
<feature type="region of interest" description="Disordered" evidence="3">
    <location>
        <begin position="628"/>
        <end position="664"/>
    </location>
</feature>
<dbReference type="SMART" id="SM00484">
    <property type="entry name" value="XPGI"/>
    <property type="match status" value="1"/>
</dbReference>
<dbReference type="AlphaFoldDB" id="A0A5C3P1T0"/>
<evidence type="ECO:0000256" key="1">
    <source>
        <dbReference type="ARBA" id="ARBA00022722"/>
    </source>
</evidence>
<evidence type="ECO:0000256" key="3">
    <source>
        <dbReference type="SAM" id="MobiDB-lite"/>
    </source>
</evidence>
<dbReference type="SUPFAM" id="SSF88723">
    <property type="entry name" value="PIN domain-like"/>
    <property type="match status" value="1"/>
</dbReference>
<protein>
    <recommendedName>
        <fullName evidence="8">PIN domain-like protein</fullName>
    </recommendedName>
</protein>
<dbReference type="GO" id="GO:0006281">
    <property type="term" value="P:DNA repair"/>
    <property type="evidence" value="ECO:0007669"/>
    <property type="project" value="UniProtKB-ARBA"/>
</dbReference>
<dbReference type="STRING" id="1314778.A0A5C3P1T0"/>
<dbReference type="Pfam" id="PF00752">
    <property type="entry name" value="XPG_N"/>
    <property type="match status" value="1"/>
</dbReference>
<dbReference type="InterPro" id="IPR006085">
    <property type="entry name" value="XPG_DNA_repair_N"/>
</dbReference>
<evidence type="ECO:0000313" key="6">
    <source>
        <dbReference type="EMBL" id="TFK83441.1"/>
    </source>
</evidence>
<dbReference type="InterPro" id="IPR036279">
    <property type="entry name" value="5-3_exonuclease_C_sf"/>
</dbReference>
<name>A0A5C3P1T0_9APHY</name>
<keyword evidence="1" id="KW-0540">Nuclease</keyword>
<sequence>MGVKGLWTLLKPACVTESFRTLCIREGFEGDRQDRLYWIGIDVSIWARQFQLAPYSRGHVQAGENPELRGFFYRLAKLAEQPVHLIFVADGPRRPSQKRGNRVKKTPNWMMDRMEKLVKAFGFGWLVAAGEAEAELAKMNELGIIDAVMTEDSDVFIFGARVVIRSLDFKRGSKDYVEVYRSTRILEKMGLAHADLVLLALLKGNDYDKTGLPRCGLQKAHGLVKYGLGRSLYDTLVARTGNDLRVHLTIWREQLRAKLRSDPDDFIGHACPSLAVAVTDSFPKLKVASLLARPALLSPRAYDTLSGPRRMDLAQIATFCEVHFSFGSRAELLVALRKALWPDEAVRMLIDEGLGRAADHSEIRHVVDVKVTSVGEPPANGYALCSVSIEDTGFNDVVTRSLRDLRSHRTTVQLSEAEMLAKAQRPCRVRLPALIVERARPAWSTPGLTSKATSMDTFRPPPWLHLYNLQLANMELEDVDESLRGSHSSLPCLGVRAHPLDIVSPPRTITEILDSDDDEDDGMFMDIADILREAAELRESQSVATTMTAPSSLAARAAAPQSALSMPSTSQLSSLSASSTATGPQNDPASSPSSPITSMTIPASCTMSSAAASSSSITATLSTSSLMSSRSSHTMPFSPSFTASPASPPRTMLSSSKRTSSCSIPRVLPPSLDIIDLTHEPFGQAYDSAMIDLTYEPVPTPAQVTFDGVIDLTLD</sequence>
<dbReference type="Gene3D" id="3.40.50.1010">
    <property type="entry name" value="5'-nuclease"/>
    <property type="match status" value="2"/>
</dbReference>
<feature type="domain" description="XPG-I" evidence="4">
    <location>
        <begin position="119"/>
        <end position="191"/>
    </location>
</feature>
<dbReference type="InterPro" id="IPR029060">
    <property type="entry name" value="PIN-like_dom_sf"/>
</dbReference>
<proteinExistence type="predicted"/>
<evidence type="ECO:0000313" key="7">
    <source>
        <dbReference type="Proteomes" id="UP000308197"/>
    </source>
</evidence>
<dbReference type="GO" id="GO:0017108">
    <property type="term" value="F:5'-flap endonuclease activity"/>
    <property type="evidence" value="ECO:0007669"/>
    <property type="project" value="TreeGrafter"/>
</dbReference>
<feature type="region of interest" description="Disordered" evidence="3">
    <location>
        <begin position="558"/>
        <end position="601"/>
    </location>
</feature>
<reference evidence="6 7" key="1">
    <citation type="journal article" date="2019" name="Nat. Ecol. Evol.">
        <title>Megaphylogeny resolves global patterns of mushroom evolution.</title>
        <authorList>
            <person name="Varga T."/>
            <person name="Krizsan K."/>
            <person name="Foldi C."/>
            <person name="Dima B."/>
            <person name="Sanchez-Garcia M."/>
            <person name="Sanchez-Ramirez S."/>
            <person name="Szollosi G.J."/>
            <person name="Szarkandi J.G."/>
            <person name="Papp V."/>
            <person name="Albert L."/>
            <person name="Andreopoulos W."/>
            <person name="Angelini C."/>
            <person name="Antonin V."/>
            <person name="Barry K.W."/>
            <person name="Bougher N.L."/>
            <person name="Buchanan P."/>
            <person name="Buyck B."/>
            <person name="Bense V."/>
            <person name="Catcheside P."/>
            <person name="Chovatia M."/>
            <person name="Cooper J."/>
            <person name="Damon W."/>
            <person name="Desjardin D."/>
            <person name="Finy P."/>
            <person name="Geml J."/>
            <person name="Haridas S."/>
            <person name="Hughes K."/>
            <person name="Justo A."/>
            <person name="Karasinski D."/>
            <person name="Kautmanova I."/>
            <person name="Kiss B."/>
            <person name="Kocsube S."/>
            <person name="Kotiranta H."/>
            <person name="LaButti K.M."/>
            <person name="Lechner B.E."/>
            <person name="Liimatainen K."/>
            <person name="Lipzen A."/>
            <person name="Lukacs Z."/>
            <person name="Mihaltcheva S."/>
            <person name="Morgado L.N."/>
            <person name="Niskanen T."/>
            <person name="Noordeloos M.E."/>
            <person name="Ohm R.A."/>
            <person name="Ortiz-Santana B."/>
            <person name="Ovrebo C."/>
            <person name="Racz N."/>
            <person name="Riley R."/>
            <person name="Savchenko A."/>
            <person name="Shiryaev A."/>
            <person name="Soop K."/>
            <person name="Spirin V."/>
            <person name="Szebenyi C."/>
            <person name="Tomsovsky M."/>
            <person name="Tulloss R.E."/>
            <person name="Uehling J."/>
            <person name="Grigoriev I.V."/>
            <person name="Vagvolgyi C."/>
            <person name="Papp T."/>
            <person name="Martin F.M."/>
            <person name="Miettinen O."/>
            <person name="Hibbett D.S."/>
            <person name="Nagy L.G."/>
        </authorList>
    </citation>
    <scope>NUCLEOTIDE SEQUENCE [LARGE SCALE GENOMIC DNA]</scope>
    <source>
        <strain evidence="6 7">HHB13444</strain>
    </source>
</reference>
<evidence type="ECO:0000259" key="4">
    <source>
        <dbReference type="SMART" id="SM00484"/>
    </source>
</evidence>
<evidence type="ECO:0000259" key="5">
    <source>
        <dbReference type="SMART" id="SM00485"/>
    </source>
</evidence>
<feature type="compositionally biased region" description="Polar residues" evidence="3">
    <location>
        <begin position="652"/>
        <end position="663"/>
    </location>
</feature>
<dbReference type="SMART" id="SM00485">
    <property type="entry name" value="XPGN"/>
    <property type="match status" value="1"/>
</dbReference>